<organism evidence="4 5">
    <name type="scientific">Protomyces lactucae-debilis</name>
    <dbReference type="NCBI Taxonomy" id="2754530"/>
    <lineage>
        <taxon>Eukaryota</taxon>
        <taxon>Fungi</taxon>
        <taxon>Dikarya</taxon>
        <taxon>Ascomycota</taxon>
        <taxon>Taphrinomycotina</taxon>
        <taxon>Taphrinomycetes</taxon>
        <taxon>Taphrinales</taxon>
        <taxon>Protomycetaceae</taxon>
        <taxon>Protomyces</taxon>
    </lineage>
</organism>
<dbReference type="RefSeq" id="XP_040722906.1">
    <property type="nucleotide sequence ID" value="XM_040868041.1"/>
</dbReference>
<dbReference type="InterPro" id="IPR011989">
    <property type="entry name" value="ARM-like"/>
</dbReference>
<accession>A0A1Y2F2U3</accession>
<sequence length="260" mass="28808">MDQKGLQKLLKLSTSLHTDEAAASSDAATSRPKLDAAMLNHIMGPDDATLMMQAMQAIEDNSMSRDNHEIAFENLEGLVEQIDNAKNLQSLGLWPPILKQLDKSDAFYRKNGCAVIAAACQNNPATQEAFVKANGLERVVDLFSNETDVSVRRKALFAITSTLRNSDVALQRFASIGGWQVFSAQLEGIQDLALQKRLVFFLQSLYFTGESLGVDTEIKMGFMPKLQALTASREAQEDEDFKEKLQDTIETAQKWRAESS</sequence>
<reference evidence="4 5" key="1">
    <citation type="submission" date="2016-07" db="EMBL/GenBank/DDBJ databases">
        <title>Pervasive Adenine N6-methylation of Active Genes in Fungi.</title>
        <authorList>
            <consortium name="DOE Joint Genome Institute"/>
            <person name="Mondo S.J."/>
            <person name="Dannebaum R.O."/>
            <person name="Kuo R.C."/>
            <person name="Labutti K."/>
            <person name="Haridas S."/>
            <person name="Kuo A."/>
            <person name="Salamov A."/>
            <person name="Ahrendt S.R."/>
            <person name="Lipzen A."/>
            <person name="Sullivan W."/>
            <person name="Andreopoulos W.B."/>
            <person name="Clum A."/>
            <person name="Lindquist E."/>
            <person name="Daum C."/>
            <person name="Ramamoorthy G.K."/>
            <person name="Gryganskyi A."/>
            <person name="Culley D."/>
            <person name="Magnuson J.K."/>
            <person name="James T.Y."/>
            <person name="O'Malley M.A."/>
            <person name="Stajich J.E."/>
            <person name="Spatafora J.W."/>
            <person name="Visel A."/>
            <person name="Grigoriev I.V."/>
        </authorList>
    </citation>
    <scope>NUCLEOTIDE SEQUENCE [LARGE SCALE GENOMIC DNA]</scope>
    <source>
        <strain evidence="4 5">12-1054</strain>
    </source>
</reference>
<evidence type="ECO:0000313" key="4">
    <source>
        <dbReference type="EMBL" id="ORY77285.1"/>
    </source>
</evidence>
<dbReference type="Proteomes" id="UP000193685">
    <property type="component" value="Unassembled WGS sequence"/>
</dbReference>
<dbReference type="EMBL" id="MCFI01000020">
    <property type="protein sequence ID" value="ORY77285.1"/>
    <property type="molecule type" value="Genomic_DNA"/>
</dbReference>
<comment type="caution">
    <text evidence="4">The sequence shown here is derived from an EMBL/GenBank/DDBJ whole genome shotgun (WGS) entry which is preliminary data.</text>
</comment>
<dbReference type="Gene3D" id="1.25.10.10">
    <property type="entry name" value="Leucine-rich Repeat Variant"/>
    <property type="match status" value="1"/>
</dbReference>
<comment type="similarity">
    <text evidence="1">Belongs to the FES1 family.</text>
</comment>
<dbReference type="GO" id="GO:0005783">
    <property type="term" value="C:endoplasmic reticulum"/>
    <property type="evidence" value="ECO:0007669"/>
    <property type="project" value="TreeGrafter"/>
</dbReference>
<dbReference type="AlphaFoldDB" id="A0A1Y2F2U3"/>
<evidence type="ECO:0000256" key="1">
    <source>
        <dbReference type="ARBA" id="ARBA00011045"/>
    </source>
</evidence>
<dbReference type="PANTHER" id="PTHR19316:SF18">
    <property type="entry name" value="HSP70-BINDING PROTEIN 1"/>
    <property type="match status" value="1"/>
</dbReference>
<keyword evidence="2" id="KW-0677">Repeat</keyword>
<protein>
    <submittedName>
        <fullName evidence="4">Armadillo-type protein</fullName>
    </submittedName>
</protein>
<evidence type="ECO:0000256" key="2">
    <source>
        <dbReference type="ARBA" id="ARBA00022737"/>
    </source>
</evidence>
<dbReference type="OMA" id="VDYGHEK"/>
<dbReference type="PANTHER" id="PTHR19316">
    <property type="entry name" value="PROTEIN FOLDING REGULATOR"/>
    <property type="match status" value="1"/>
</dbReference>
<dbReference type="InterPro" id="IPR050693">
    <property type="entry name" value="Hsp70_NEF-Inhibitors"/>
</dbReference>
<dbReference type="Pfam" id="PF08609">
    <property type="entry name" value="Fes1"/>
    <property type="match status" value="1"/>
</dbReference>
<evidence type="ECO:0000259" key="3">
    <source>
        <dbReference type="Pfam" id="PF08609"/>
    </source>
</evidence>
<dbReference type="SUPFAM" id="SSF48371">
    <property type="entry name" value="ARM repeat"/>
    <property type="match status" value="1"/>
</dbReference>
<evidence type="ECO:0000313" key="5">
    <source>
        <dbReference type="Proteomes" id="UP000193685"/>
    </source>
</evidence>
<keyword evidence="5" id="KW-1185">Reference proteome</keyword>
<dbReference type="OrthoDB" id="10250458at2759"/>
<dbReference type="InterPro" id="IPR013918">
    <property type="entry name" value="Nucleotide_exch_fac_Fes1"/>
</dbReference>
<feature type="domain" description="Nucleotide exchange factor Fes1" evidence="3">
    <location>
        <begin position="6"/>
        <end position="88"/>
    </location>
</feature>
<dbReference type="GeneID" id="63784640"/>
<gene>
    <name evidence="4" type="ORF">BCR37DRAFT_350939</name>
</gene>
<name>A0A1Y2F2U3_PROLT</name>
<dbReference type="STRING" id="56484.A0A1Y2F2U3"/>
<proteinExistence type="inferred from homology"/>
<dbReference type="InterPro" id="IPR016024">
    <property type="entry name" value="ARM-type_fold"/>
</dbReference>
<dbReference type="GO" id="GO:0000774">
    <property type="term" value="F:adenyl-nucleotide exchange factor activity"/>
    <property type="evidence" value="ECO:0007669"/>
    <property type="project" value="TreeGrafter"/>
</dbReference>